<organism evidence="6 7">
    <name type="scientific">Paracoccus methylarcula</name>
    <dbReference type="NCBI Taxonomy" id="72022"/>
    <lineage>
        <taxon>Bacteria</taxon>
        <taxon>Pseudomonadati</taxon>
        <taxon>Pseudomonadota</taxon>
        <taxon>Alphaproteobacteria</taxon>
        <taxon>Rhodobacterales</taxon>
        <taxon>Paracoccaceae</taxon>
        <taxon>Paracoccus</taxon>
    </lineage>
</organism>
<dbReference type="RefSeq" id="WP_106692902.1">
    <property type="nucleotide sequence ID" value="NZ_PXNQ02000015.1"/>
</dbReference>
<proteinExistence type="inferred from homology"/>
<dbReference type="InterPro" id="IPR003615">
    <property type="entry name" value="HNH_nuc"/>
</dbReference>
<accession>A0A3R7Q0L0</accession>
<keyword evidence="6" id="KW-0255">Endonuclease</keyword>
<comment type="caution">
    <text evidence="6">The sequence shown here is derived from an EMBL/GenBank/DDBJ whole genome shotgun (WGS) entry which is preliminary data.</text>
</comment>
<keyword evidence="7" id="KW-1185">Reference proteome</keyword>
<dbReference type="AlphaFoldDB" id="A0A3R7Q0L0"/>
<comment type="similarity">
    <text evidence="3">Belongs to the HNH nuclease family.</text>
</comment>
<evidence type="ECO:0000256" key="4">
    <source>
        <dbReference type="ARBA" id="ARBA00040194"/>
    </source>
</evidence>
<dbReference type="PANTHER" id="PTHR41286">
    <property type="entry name" value="HNH NUCLEASE YAJD-RELATED"/>
    <property type="match status" value="1"/>
</dbReference>
<keyword evidence="1" id="KW-0540">Nuclease</keyword>
<evidence type="ECO:0000256" key="1">
    <source>
        <dbReference type="ARBA" id="ARBA00022722"/>
    </source>
</evidence>
<dbReference type="GO" id="GO:0016787">
    <property type="term" value="F:hydrolase activity"/>
    <property type="evidence" value="ECO:0007669"/>
    <property type="project" value="UniProtKB-KW"/>
</dbReference>
<evidence type="ECO:0000256" key="3">
    <source>
        <dbReference type="ARBA" id="ARBA00038412"/>
    </source>
</evidence>
<gene>
    <name evidence="6" type="ORF">A7A09_019185</name>
</gene>
<evidence type="ECO:0000313" key="6">
    <source>
        <dbReference type="EMBL" id="RNF32939.1"/>
    </source>
</evidence>
<dbReference type="Proteomes" id="UP000238137">
    <property type="component" value="Unassembled WGS sequence"/>
</dbReference>
<dbReference type="Pfam" id="PF01844">
    <property type="entry name" value="HNH"/>
    <property type="match status" value="1"/>
</dbReference>
<protein>
    <recommendedName>
        <fullName evidence="4">Putative HNH nuclease YajD</fullName>
    </recommendedName>
</protein>
<dbReference type="InterPro" id="IPR002711">
    <property type="entry name" value="HNH"/>
</dbReference>
<feature type="domain" description="HNH nuclease" evidence="5">
    <location>
        <begin position="46"/>
        <end position="100"/>
    </location>
</feature>
<name>A0A3R7Q0L0_9RHOB</name>
<dbReference type="Gene3D" id="1.10.30.50">
    <property type="match status" value="1"/>
</dbReference>
<dbReference type="OrthoDB" id="5292295at2"/>
<dbReference type="GO" id="GO:0004519">
    <property type="term" value="F:endonuclease activity"/>
    <property type="evidence" value="ECO:0007669"/>
    <property type="project" value="UniProtKB-KW"/>
</dbReference>
<dbReference type="SMART" id="SM00507">
    <property type="entry name" value="HNHc"/>
    <property type="match status" value="1"/>
</dbReference>
<evidence type="ECO:0000313" key="7">
    <source>
        <dbReference type="Proteomes" id="UP000238137"/>
    </source>
</evidence>
<dbReference type="GO" id="GO:0003676">
    <property type="term" value="F:nucleic acid binding"/>
    <property type="evidence" value="ECO:0007669"/>
    <property type="project" value="InterPro"/>
</dbReference>
<dbReference type="PANTHER" id="PTHR41286:SF1">
    <property type="entry name" value="HNH NUCLEASE YAJD-RELATED"/>
    <property type="match status" value="1"/>
</dbReference>
<keyword evidence="2" id="KW-0378">Hydrolase</keyword>
<dbReference type="GO" id="GO:0005829">
    <property type="term" value="C:cytosol"/>
    <property type="evidence" value="ECO:0007669"/>
    <property type="project" value="TreeGrafter"/>
</dbReference>
<dbReference type="GO" id="GO:0008270">
    <property type="term" value="F:zinc ion binding"/>
    <property type="evidence" value="ECO:0007669"/>
    <property type="project" value="InterPro"/>
</dbReference>
<evidence type="ECO:0000256" key="2">
    <source>
        <dbReference type="ARBA" id="ARBA00022801"/>
    </source>
</evidence>
<reference evidence="6" key="1">
    <citation type="submission" date="2018-05" db="EMBL/GenBank/DDBJ databases">
        <title>Reclassification of Methylarcula marina and Methylarcula terricola as Paracoccus methylarcula sp.nov., comb.nov. and Paracoccus terricola comb.nov.</title>
        <authorList>
            <person name="Shmareva M.N."/>
            <person name="Doronina N.V."/>
            <person name="Vasilenko O.V."/>
            <person name="Tarlachkov S.V."/>
            <person name="Trotsenko Y.A."/>
        </authorList>
    </citation>
    <scope>NUCLEOTIDE SEQUENCE [LARGE SCALE GENOMIC DNA]</scope>
    <source>
        <strain evidence="6">VKM B-2159</strain>
    </source>
</reference>
<dbReference type="CDD" id="cd00085">
    <property type="entry name" value="HNHc"/>
    <property type="match status" value="1"/>
</dbReference>
<sequence>MARLKQLALRCGALKARGSGGDTPVRSRDRIDTWRKWYNTRQWRDLRWSVLVDELFTCRRCGHVGDSPVMVADHITPHRGNRALFFDRGNLQCLCKQCHDREKQKEERRNANRND</sequence>
<evidence type="ECO:0000259" key="5">
    <source>
        <dbReference type="SMART" id="SM00507"/>
    </source>
</evidence>
<dbReference type="EMBL" id="PXNQ02000015">
    <property type="protein sequence ID" value="RNF32939.1"/>
    <property type="molecule type" value="Genomic_DNA"/>
</dbReference>